<dbReference type="EMBL" id="AGNL01046780">
    <property type="protein sequence ID" value="EJK47626.1"/>
    <property type="molecule type" value="Genomic_DNA"/>
</dbReference>
<feature type="compositionally biased region" description="Basic and acidic residues" evidence="1">
    <location>
        <begin position="90"/>
        <end position="106"/>
    </location>
</feature>
<proteinExistence type="predicted"/>
<comment type="caution">
    <text evidence="2">The sequence shown here is derived from an EMBL/GenBank/DDBJ whole genome shotgun (WGS) entry which is preliminary data.</text>
</comment>
<evidence type="ECO:0000256" key="1">
    <source>
        <dbReference type="SAM" id="MobiDB-lite"/>
    </source>
</evidence>
<protein>
    <submittedName>
        <fullName evidence="2">Uncharacterized protein</fullName>
    </submittedName>
</protein>
<organism evidence="2 3">
    <name type="scientific">Thalassiosira oceanica</name>
    <name type="common">Marine diatom</name>
    <dbReference type="NCBI Taxonomy" id="159749"/>
    <lineage>
        <taxon>Eukaryota</taxon>
        <taxon>Sar</taxon>
        <taxon>Stramenopiles</taxon>
        <taxon>Ochrophyta</taxon>
        <taxon>Bacillariophyta</taxon>
        <taxon>Coscinodiscophyceae</taxon>
        <taxon>Thalassiosirophycidae</taxon>
        <taxon>Thalassiosirales</taxon>
        <taxon>Thalassiosiraceae</taxon>
        <taxon>Thalassiosira</taxon>
    </lineage>
</organism>
<sequence length="127" mass="13477">PDPIEEDEGGLSAGGRGWKHANLDAGRGTPQRSAARVDLPPGDPLVPPRDLAGSGLRRAREDARREGGRTAGTGRGVPRWCRRRASTRGSEPRGAEGRRGQRRLDQVEQGDVQSPGTNAAAEPSARL</sequence>
<feature type="region of interest" description="Disordered" evidence="1">
    <location>
        <begin position="1"/>
        <end position="127"/>
    </location>
</feature>
<name>K0RF24_THAOC</name>
<feature type="compositionally biased region" description="Basic and acidic residues" evidence="1">
    <location>
        <begin position="58"/>
        <end position="68"/>
    </location>
</feature>
<dbReference type="Proteomes" id="UP000266841">
    <property type="component" value="Unassembled WGS sequence"/>
</dbReference>
<accession>K0RF24</accession>
<dbReference type="AlphaFoldDB" id="K0RF24"/>
<gene>
    <name evidence="2" type="ORF">THAOC_33640</name>
</gene>
<keyword evidence="3" id="KW-1185">Reference proteome</keyword>
<reference evidence="2 3" key="1">
    <citation type="journal article" date="2012" name="Genome Biol.">
        <title>Genome and low-iron response of an oceanic diatom adapted to chronic iron limitation.</title>
        <authorList>
            <person name="Lommer M."/>
            <person name="Specht M."/>
            <person name="Roy A.S."/>
            <person name="Kraemer L."/>
            <person name="Andreson R."/>
            <person name="Gutowska M.A."/>
            <person name="Wolf J."/>
            <person name="Bergner S.V."/>
            <person name="Schilhabel M.B."/>
            <person name="Klostermeier U.C."/>
            <person name="Beiko R.G."/>
            <person name="Rosenstiel P."/>
            <person name="Hippler M."/>
            <person name="Laroche J."/>
        </authorList>
    </citation>
    <scope>NUCLEOTIDE SEQUENCE [LARGE SCALE GENOMIC DNA]</scope>
    <source>
        <strain evidence="2 3">CCMP1005</strain>
    </source>
</reference>
<evidence type="ECO:0000313" key="2">
    <source>
        <dbReference type="EMBL" id="EJK47626.1"/>
    </source>
</evidence>
<feature type="non-terminal residue" evidence="2">
    <location>
        <position position="1"/>
    </location>
</feature>
<evidence type="ECO:0000313" key="3">
    <source>
        <dbReference type="Proteomes" id="UP000266841"/>
    </source>
</evidence>